<feature type="transmembrane region" description="Helical" evidence="8">
    <location>
        <begin position="48"/>
        <end position="71"/>
    </location>
</feature>
<feature type="transmembrane region" description="Helical" evidence="8">
    <location>
        <begin position="2136"/>
        <end position="2159"/>
    </location>
</feature>
<dbReference type="Gene3D" id="1.20.1250.20">
    <property type="entry name" value="MFS general substrate transporter like domains"/>
    <property type="match status" value="5"/>
</dbReference>
<feature type="transmembrane region" description="Helical" evidence="8">
    <location>
        <begin position="360"/>
        <end position="386"/>
    </location>
</feature>
<dbReference type="PROSITE" id="PS50850">
    <property type="entry name" value="MFS"/>
    <property type="match status" value="2"/>
</dbReference>
<feature type="transmembrane region" description="Helical" evidence="8">
    <location>
        <begin position="1654"/>
        <end position="1676"/>
    </location>
</feature>
<evidence type="ECO:0000256" key="2">
    <source>
        <dbReference type="ARBA" id="ARBA00022448"/>
    </source>
</evidence>
<feature type="region of interest" description="Disordered" evidence="7">
    <location>
        <begin position="1907"/>
        <end position="1929"/>
    </location>
</feature>
<accession>A0AAD8LGB5</accession>
<proteinExistence type="inferred from homology"/>
<feature type="transmembrane region" description="Helical" evidence="8">
    <location>
        <begin position="1500"/>
        <end position="1521"/>
    </location>
</feature>
<sequence>MTIMGCVFAGSTELLEKRNVVTQALRFPVGEGADRAVMASNANALRRSIMYIMIGATAFNVALYVGLFFTYGKDKSQSTQQQQQQSPCQSSATTSQTSGGGLKYPWPSIVLYHVVSFINAYDTQILSLSMRALEASLGLSASSLSIMASMEGMTLMGFAPVWGYLLTLWPCQYVCAAGMALCGISCVLLAQVTTFSWILLIRLVHGIGLSCAAPVAVHIIAANWGSNKGTNQGTSGKSGTNNSKDGTWSGINNGIVTLGKLTCFFLTGRYAGQKVFGHSGWRLSYAVVGCVWLFAALPVCQYMTKNGGTTNNSDDASTKLKEIIKKPKFWAMTAVEFFSEAPYVIMGYMVMYLEYSGLSVVMIGSGIIVMQVGVAIGSFGGGVIAGKFNHWHSKYGRLSLATCALIIRIACLVGLLSSPLNEHGLTWHRYCLLFVIGLTMLVSPTIEKPIVSDLEKDAASMTVPLYRAIGGMPSYFVFMPLLGFIAEKMYGYVKPSGDVSQLGHVVMSVNANALRKSMMWILSIATVLNIGLYVVVHYADQLGDALKALSCSASTASTGTGTLSCPYISKPKPYPWYAVLLYHIAEFMEGYNMQCTPVCMRALEMSFGVTASKLSFMYAVDLVSVLGIGAVWGYLLDTPLGKQKRKMEVQHVCCLGALVCGMGSILLGCTSSYPLILCSRFLQGGGLACVTQVCTKIIIEQWSMPLTEAQSCQKPASQTSLWFGLGFGVHCLGRVASLFLVGRIATWNVIGQYGWRLNYVLAGYVWLLLSVPVHCLMKKTGTGTHTGGVDGAHSYPTNGSGGEPQTAAVTVISSTSMTSTSATSSISISNAQGGVVGTSAPSTTPSTTKSESGGPENGTAAENAASGPSAPTNGTPGDTKTPDATFTVTNTTTTTTTSIIVGSGSKGQDEQKNEVREETKPAPSSAQNVTTSAGTHGFIHGSTISCTSNPASNNGTGPTTSCKSSSTYRSISEHKQGDKKIPFYQKTTFWLMGLIMYTSEVPFVTMAFMVLYLQYCGLSDEMAGYVVALVQGSSVAGSFASGPAVDWCHAKSEDYGRLCFAMCVIALRLLCITLLLWWPIENGSLGLRHWASLSIIGCTFFVGAIIDRPTVADVAKGNESLAGSIFRLMGGIPSYATLSPTIAFLAERRFGYVKTNELVQDMHPATRLGNANALRMAMICVSGVISITNILLYIPVLYTYPTDKGDRKMSVKVEARTTVTAAAGTSPSCGDNSTKDAEPSVSYTPWAKVLYHVYPVMDAIDMEILPICMRAFEVAFGCSPATLSVVGAAEQAAVLLMSPLWGYLLTIIKPYQVESAAMLVCGMMCILLGTTTNYRMLVLATLVHGAVLGCTGPSHHKIITSSVKKDQRDMWYGIFTGVYYLAAMASSILASRLSLRNVLGQYGWRLYYCVVGYMWLTAAVPTYYGMRPKEKPNGEGKNGSTGQSGGKGTKFWESIRDLFTKPSYYFMISLIYVSESCELFMGYIVIYLQYCGVRNQMAGFAISVVHMGNMIAGFIGGYAIQKIHCASKDYGKLLTGIGIIAIRLFAITVLLRKPFQGGDMRWYHYMCLLLFGVAMLNRTSIDRTMLSDFVNEKDSAIALSLCRVIAGIPSNFTFPPLIGYLAERAFGYIKTDALVEDMDAFTKVTNATALSKSLLYIMGGSCLANMALYGGMMFTYKTDVDKLKNKECKEVKDEAKNGKEDAAGGGGGKAASGAKQEYELIAFILAAFVSFMDGFDTQILPSCMKVFEIDLGLTPSMLSVINSASFLSLLVASPLWGWLVDRYNCGYIQCIAMLLAGLTCVLHGYTSSYPVIVILTIFNGAGLACTAPIDQKIITANWPDNSGVYFGISWTCYCLGRVASSTIGSRLIMRNVAGQYGWRMYCFITGYIWIIASIIVHFFMKKKNGAGGQGSSSSSSNCPKNENKGGTTNDKGDFFQKLKRLSKITTFWLLIPIKYASSAPLVILSYMVMYYQNSGLSDNMAGFAVGIVQLGSGIGGTGVGWVADQIHKKENKYARIGFAIGALVLRVLCVILLLWSPLEGASLRWYQYGGLFVMGLTLFTIQTVDKAMLGNVVSKSDQSTAISLVYFIAGIPSSTTLPTFVGYMAEKRFGYVVSKATDEPLHPVTMANNATALRKAMIYCMLIASFVNIVFYGATMVTYKGDVDKLKKKEANECKETKGTEEGNGTVSSGEAGGGSGTSNVGGTSETQAAPSSEGGGSSGSGASGGASSGAQLQASGDSQTTTVSQSPTPGSATTSPTVTVTTTSVTCTGLSESKGSNGSGRNSGANSSTTAIITCDSSKATSGSGTNEVTSCIGASVHESKSDDATTTTTLATCDSSSISVGSGRIGSTSCIGASQQSKGAGSSTTSAVTCDSASISATSTSGLGAVVGIGSCSGISVSKSADTGTESYDVTSSTSLGFGIGVGVATPTSEGKGTSGCSVSTANAVTVKAYKGIRISFGIRLRSRLKFSIKGSPKSSK</sequence>
<feature type="transmembrane region" description="Helical" evidence="8">
    <location>
        <begin position="615"/>
        <end position="635"/>
    </location>
</feature>
<gene>
    <name evidence="10" type="ORF">BgAZ_500060</name>
</gene>
<feature type="transmembrane region" description="Helical" evidence="8">
    <location>
        <begin position="1316"/>
        <end position="1334"/>
    </location>
</feature>
<dbReference type="Proteomes" id="UP001230268">
    <property type="component" value="Unassembled WGS sequence"/>
</dbReference>
<feature type="transmembrane region" description="Helical" evidence="8">
    <location>
        <begin position="329"/>
        <end position="353"/>
    </location>
</feature>
<evidence type="ECO:0000256" key="1">
    <source>
        <dbReference type="ARBA" id="ARBA00004141"/>
    </source>
</evidence>
<feature type="domain" description="Major facilitator superfamily (MFS) profile" evidence="9">
    <location>
        <begin position="1247"/>
        <end position="1677"/>
    </location>
</feature>
<feature type="transmembrane region" description="Helical" evidence="8">
    <location>
        <begin position="1402"/>
        <end position="1424"/>
    </location>
</feature>
<reference evidence="10" key="1">
    <citation type="submission" date="2023-08" db="EMBL/GenBank/DDBJ databases">
        <title>Draft sequence of the Babesia gibsoni genome.</title>
        <authorList>
            <person name="Yamagishi J.Y."/>
            <person name="Xuan X.X."/>
        </authorList>
    </citation>
    <scope>NUCLEOTIDE SEQUENCE</scope>
    <source>
        <strain evidence="10">Azabu</strain>
    </source>
</reference>
<feature type="transmembrane region" description="Helical" evidence="8">
    <location>
        <begin position="517"/>
        <end position="539"/>
    </location>
</feature>
<keyword evidence="4 8" id="KW-1133">Transmembrane helix</keyword>
<feature type="compositionally biased region" description="Basic and acidic residues" evidence="7">
    <location>
        <begin position="907"/>
        <end position="920"/>
    </location>
</feature>
<dbReference type="GO" id="GO:0022857">
    <property type="term" value="F:transmembrane transporter activity"/>
    <property type="evidence" value="ECO:0007669"/>
    <property type="project" value="InterPro"/>
</dbReference>
<protein>
    <submittedName>
        <fullName evidence="10">Multiplied multi-transmembrane transporter-like protein</fullName>
    </submittedName>
</protein>
<dbReference type="PANTHER" id="PTHR23505:SF52">
    <property type="entry name" value="MAJOR FACILITATOR SUPERFAMILY PROTEIN"/>
    <property type="match status" value="1"/>
</dbReference>
<feature type="compositionally biased region" description="Low complexity" evidence="7">
    <location>
        <begin position="882"/>
        <end position="897"/>
    </location>
</feature>
<comment type="caution">
    <text evidence="10">The sequence shown here is derived from an EMBL/GenBank/DDBJ whole genome shotgun (WGS) entry which is preliminary data.</text>
</comment>
<feature type="transmembrane region" description="Helical" evidence="8">
    <location>
        <begin position="1464"/>
        <end position="1488"/>
    </location>
</feature>
<evidence type="ECO:0000313" key="10">
    <source>
        <dbReference type="EMBL" id="KAK1441674.1"/>
    </source>
</evidence>
<feature type="transmembrane region" description="Helical" evidence="8">
    <location>
        <begin position="757"/>
        <end position="777"/>
    </location>
</feature>
<evidence type="ECO:0000256" key="3">
    <source>
        <dbReference type="ARBA" id="ARBA00022692"/>
    </source>
</evidence>
<feature type="transmembrane region" description="Helical" evidence="8">
    <location>
        <begin position="251"/>
        <end position="271"/>
    </location>
</feature>
<feature type="transmembrane region" description="Helical" evidence="8">
    <location>
        <begin position="1533"/>
        <end position="1551"/>
    </location>
</feature>
<feature type="transmembrane region" description="Helical" evidence="8">
    <location>
        <begin position="466"/>
        <end position="486"/>
    </location>
</feature>
<keyword evidence="3 8" id="KW-0812">Transmembrane</keyword>
<feature type="transmembrane region" description="Helical" evidence="8">
    <location>
        <begin position="2084"/>
        <end position="2105"/>
    </location>
</feature>
<feature type="compositionally biased region" description="Low complexity" evidence="7">
    <location>
        <begin position="2198"/>
        <end position="2213"/>
    </location>
</feature>
<feature type="transmembrane region" description="Helical" evidence="8">
    <location>
        <begin position="2045"/>
        <end position="2064"/>
    </location>
</feature>
<feature type="region of interest" description="Disordered" evidence="7">
    <location>
        <begin position="831"/>
        <end position="931"/>
    </location>
</feature>
<dbReference type="CDD" id="cd06174">
    <property type="entry name" value="MFS"/>
    <property type="match status" value="4"/>
</dbReference>
<evidence type="ECO:0000256" key="4">
    <source>
        <dbReference type="ARBA" id="ARBA00022989"/>
    </source>
</evidence>
<dbReference type="PANTHER" id="PTHR23505">
    <property type="entry name" value="SPINSTER"/>
    <property type="match status" value="1"/>
</dbReference>
<feature type="domain" description="Major facilitator superfamily (MFS) profile" evidence="9">
    <location>
        <begin position="1722"/>
        <end position="2147"/>
    </location>
</feature>
<feature type="transmembrane region" description="Helical" evidence="8">
    <location>
        <begin position="989"/>
        <end position="1013"/>
    </location>
</feature>
<keyword evidence="2" id="KW-0813">Transport</keyword>
<feature type="transmembrane region" description="Helical" evidence="8">
    <location>
        <begin position="398"/>
        <end position="418"/>
    </location>
</feature>
<feature type="transmembrane region" description="Helical" evidence="8">
    <location>
        <begin position="1947"/>
        <end position="1968"/>
    </location>
</feature>
<evidence type="ECO:0000313" key="11">
    <source>
        <dbReference type="Proteomes" id="UP001230268"/>
    </source>
</evidence>
<feature type="transmembrane region" description="Helical" evidence="8">
    <location>
        <begin position="1563"/>
        <end position="1581"/>
    </location>
</feature>
<feature type="transmembrane region" description="Helical" evidence="8">
    <location>
        <begin position="1025"/>
        <end position="1046"/>
    </location>
</feature>
<feature type="region of interest" description="Disordered" evidence="7">
    <location>
        <begin position="786"/>
        <end position="805"/>
    </location>
</feature>
<feature type="transmembrane region" description="Helical" evidence="8">
    <location>
        <begin position="1980"/>
        <end position="2001"/>
    </location>
</feature>
<feature type="transmembrane region" description="Helical" evidence="8">
    <location>
        <begin position="1878"/>
        <end position="1899"/>
    </location>
</feature>
<feature type="compositionally biased region" description="Gly residues" evidence="7">
    <location>
        <begin position="2214"/>
        <end position="2228"/>
    </location>
</feature>
<dbReference type="InterPro" id="IPR044770">
    <property type="entry name" value="MFS_spinster-like"/>
</dbReference>
<evidence type="ECO:0000256" key="8">
    <source>
        <dbReference type="SAM" id="Phobius"/>
    </source>
</evidence>
<name>A0AAD8LGB5_BABGI</name>
<feature type="transmembrane region" description="Helical" evidence="8">
    <location>
        <begin position="1090"/>
        <end position="1106"/>
    </location>
</feature>
<feature type="transmembrane region" description="Helical" evidence="8">
    <location>
        <begin position="1760"/>
        <end position="1779"/>
    </location>
</feature>
<keyword evidence="5 8" id="KW-0472">Membrane</keyword>
<dbReference type="InterPro" id="IPR036259">
    <property type="entry name" value="MFS_trans_sf"/>
</dbReference>
<feature type="region of interest" description="Disordered" evidence="7">
    <location>
        <begin position="2174"/>
        <end position="2289"/>
    </location>
</feature>
<feature type="compositionally biased region" description="Polar residues" evidence="7">
    <location>
        <begin position="869"/>
        <end position="878"/>
    </location>
</feature>
<feature type="transmembrane region" description="Helical" evidence="8">
    <location>
        <begin position="1370"/>
        <end position="1390"/>
    </location>
</feature>
<evidence type="ECO:0000256" key="6">
    <source>
        <dbReference type="ARBA" id="ARBA00024338"/>
    </source>
</evidence>
<feature type="transmembrane region" description="Helical" evidence="8">
    <location>
        <begin position="1126"/>
        <end position="1146"/>
    </location>
</feature>
<feature type="compositionally biased region" description="Low complexity" evidence="7">
    <location>
        <begin position="1911"/>
        <end position="1920"/>
    </location>
</feature>
<organism evidence="10 11">
    <name type="scientific">Babesia gibsoni</name>
    <dbReference type="NCBI Taxonomy" id="33632"/>
    <lineage>
        <taxon>Eukaryota</taxon>
        <taxon>Sar</taxon>
        <taxon>Alveolata</taxon>
        <taxon>Apicomplexa</taxon>
        <taxon>Aconoidasida</taxon>
        <taxon>Piroplasmida</taxon>
        <taxon>Babesiidae</taxon>
        <taxon>Babesia</taxon>
    </lineage>
</organism>
<dbReference type="GO" id="GO:0016020">
    <property type="term" value="C:membrane"/>
    <property type="evidence" value="ECO:0007669"/>
    <property type="project" value="UniProtKB-SubCell"/>
</dbReference>
<feature type="transmembrane region" description="Helical" evidence="8">
    <location>
        <begin position="162"/>
        <end position="190"/>
    </location>
</feature>
<feature type="compositionally biased region" description="Low complexity" evidence="7">
    <location>
        <begin position="2229"/>
        <end position="2289"/>
    </location>
</feature>
<dbReference type="InterPro" id="IPR011701">
    <property type="entry name" value="MFS"/>
</dbReference>
<feature type="transmembrane region" description="Helical" evidence="8">
    <location>
        <begin position="1058"/>
        <end position="1078"/>
    </location>
</feature>
<feature type="transmembrane region" description="Helical" evidence="8">
    <location>
        <begin position="1811"/>
        <end position="1829"/>
    </location>
</feature>
<dbReference type="InterPro" id="IPR020846">
    <property type="entry name" value="MFS_dom"/>
</dbReference>
<dbReference type="EMBL" id="JAVEPI010000005">
    <property type="protein sequence ID" value="KAK1441674.1"/>
    <property type="molecule type" value="Genomic_DNA"/>
</dbReference>
<comment type="subcellular location">
    <subcellularLocation>
        <location evidence="1">Membrane</location>
        <topology evidence="1">Multi-pass membrane protein</topology>
    </subcellularLocation>
</comment>
<feature type="compositionally biased region" description="Polar residues" evidence="7">
    <location>
        <begin position="922"/>
        <end position="931"/>
    </location>
</feature>
<evidence type="ECO:0000259" key="9">
    <source>
        <dbReference type="PROSITE" id="PS50850"/>
    </source>
</evidence>
<comment type="similarity">
    <text evidence="6">Belongs to the major facilitator superfamily. Spinster (TC 2.A.1.49) family.</text>
</comment>
<feature type="transmembrane region" description="Helical" evidence="8">
    <location>
        <begin position="1841"/>
        <end position="1858"/>
    </location>
</feature>
<keyword evidence="11" id="KW-1185">Reference proteome</keyword>
<feature type="transmembrane region" description="Helical" evidence="8">
    <location>
        <begin position="197"/>
        <end position="221"/>
    </location>
</feature>
<dbReference type="Pfam" id="PF07690">
    <property type="entry name" value="MFS_1"/>
    <property type="match status" value="3"/>
</dbReference>
<feature type="transmembrane region" description="Helical" evidence="8">
    <location>
        <begin position="655"/>
        <end position="675"/>
    </location>
</feature>
<feature type="transmembrane region" description="Helical" evidence="8">
    <location>
        <begin position="2013"/>
        <end position="2033"/>
    </location>
</feature>
<dbReference type="SUPFAM" id="SSF103473">
    <property type="entry name" value="MFS general substrate transporter"/>
    <property type="match status" value="4"/>
</dbReference>
<feature type="transmembrane region" description="Helical" evidence="8">
    <location>
        <begin position="1176"/>
        <end position="1200"/>
    </location>
</feature>
<feature type="transmembrane region" description="Helical" evidence="8">
    <location>
        <begin position="283"/>
        <end position="304"/>
    </location>
</feature>
<feature type="compositionally biased region" description="Low complexity" evidence="7">
    <location>
        <begin position="837"/>
        <end position="854"/>
    </location>
</feature>
<evidence type="ECO:0000256" key="7">
    <source>
        <dbReference type="SAM" id="MobiDB-lite"/>
    </source>
</evidence>
<evidence type="ECO:0000256" key="5">
    <source>
        <dbReference type="ARBA" id="ARBA00023136"/>
    </source>
</evidence>